<dbReference type="Gene3D" id="1.10.10.10">
    <property type="entry name" value="Winged helix-like DNA-binding domain superfamily/Winged helix DNA-binding domain"/>
    <property type="match status" value="1"/>
</dbReference>
<dbReference type="GO" id="GO:0016987">
    <property type="term" value="F:sigma factor activity"/>
    <property type="evidence" value="ECO:0007669"/>
    <property type="project" value="InterPro"/>
</dbReference>
<dbReference type="Proteomes" id="UP000680038">
    <property type="component" value="Unassembled WGS sequence"/>
</dbReference>
<dbReference type="GO" id="GO:0003677">
    <property type="term" value="F:DNA binding"/>
    <property type="evidence" value="ECO:0007669"/>
    <property type="project" value="InterPro"/>
</dbReference>
<feature type="domain" description="RNA polymerase sigma factor 70 region 4 type 2" evidence="1">
    <location>
        <begin position="3"/>
        <end position="48"/>
    </location>
</feature>
<dbReference type="CDD" id="cd06171">
    <property type="entry name" value="Sigma70_r4"/>
    <property type="match status" value="1"/>
</dbReference>
<evidence type="ECO:0000259" key="1">
    <source>
        <dbReference type="Pfam" id="PF08281"/>
    </source>
</evidence>
<dbReference type="InterPro" id="IPR013249">
    <property type="entry name" value="RNA_pol_sigma70_r4_t2"/>
</dbReference>
<dbReference type="AlphaFoldDB" id="A0A916J8D6"/>
<protein>
    <recommendedName>
        <fullName evidence="1">RNA polymerase sigma factor 70 region 4 type 2 domain-containing protein</fullName>
    </recommendedName>
</protein>
<dbReference type="GO" id="GO:0006352">
    <property type="term" value="P:DNA-templated transcription initiation"/>
    <property type="evidence" value="ECO:0007669"/>
    <property type="project" value="InterPro"/>
</dbReference>
<dbReference type="SUPFAM" id="SSF88659">
    <property type="entry name" value="Sigma3 and sigma4 domains of RNA polymerase sigma factors"/>
    <property type="match status" value="1"/>
</dbReference>
<evidence type="ECO:0000313" key="3">
    <source>
        <dbReference type="Proteomes" id="UP000680038"/>
    </source>
</evidence>
<organism evidence="2 3">
    <name type="scientific">Dyadobacter helix</name>
    <dbReference type="NCBI Taxonomy" id="2822344"/>
    <lineage>
        <taxon>Bacteria</taxon>
        <taxon>Pseudomonadati</taxon>
        <taxon>Bacteroidota</taxon>
        <taxon>Cytophagia</taxon>
        <taxon>Cytophagales</taxon>
        <taxon>Spirosomataceae</taxon>
        <taxon>Dyadobacter</taxon>
    </lineage>
</organism>
<dbReference type="Pfam" id="PF08281">
    <property type="entry name" value="Sigma70_r4_2"/>
    <property type="match status" value="1"/>
</dbReference>
<name>A0A916J8D6_9BACT</name>
<comment type="caution">
    <text evidence="2">The sequence shown here is derived from an EMBL/GenBank/DDBJ whole genome shotgun (WGS) entry which is preliminary data.</text>
</comment>
<keyword evidence="3" id="KW-1185">Reference proteome</keyword>
<evidence type="ECO:0000313" key="2">
    <source>
        <dbReference type="EMBL" id="CAG4990920.1"/>
    </source>
</evidence>
<dbReference type="EMBL" id="CAJRAF010000001">
    <property type="protein sequence ID" value="CAG4990920.1"/>
    <property type="molecule type" value="Genomic_DNA"/>
</dbReference>
<sequence length="71" mass="8279">MKELLSQLPERQVEAITLRYFDGFSVDEIAQIMGVTDKSVRNFLYKALFSLRQTREVLISSILIVWSLSHF</sequence>
<dbReference type="InterPro" id="IPR013324">
    <property type="entry name" value="RNA_pol_sigma_r3/r4-like"/>
</dbReference>
<reference evidence="2" key="1">
    <citation type="submission" date="2021-04" db="EMBL/GenBank/DDBJ databases">
        <authorList>
            <person name="Rodrigo-Torres L."/>
            <person name="Arahal R. D."/>
            <person name="Lucena T."/>
        </authorList>
    </citation>
    <scope>NUCLEOTIDE SEQUENCE</scope>
    <source>
        <strain evidence="2">CECT 9275</strain>
    </source>
</reference>
<gene>
    <name evidence="2" type="ORF">DYBT9275_00640</name>
</gene>
<dbReference type="InterPro" id="IPR036388">
    <property type="entry name" value="WH-like_DNA-bd_sf"/>
</dbReference>
<accession>A0A916J8D6</accession>
<dbReference type="RefSeq" id="WP_229252612.1">
    <property type="nucleotide sequence ID" value="NZ_CAJRAF010000001.1"/>
</dbReference>
<proteinExistence type="predicted"/>